<dbReference type="AlphaFoldDB" id="A0A2T1BXQ0"/>
<dbReference type="RefSeq" id="WP_106291312.1">
    <property type="nucleotide sequence ID" value="NZ_CAWNTC010000201.1"/>
</dbReference>
<reference evidence="1 2" key="2">
    <citation type="submission" date="2018-03" db="EMBL/GenBank/DDBJ databases">
        <title>The ancient ancestry and fast evolution of plastids.</title>
        <authorList>
            <person name="Moore K.R."/>
            <person name="Magnabosco C."/>
            <person name="Momper L."/>
            <person name="Gold D.A."/>
            <person name="Bosak T."/>
            <person name="Fournier G.P."/>
        </authorList>
    </citation>
    <scope>NUCLEOTIDE SEQUENCE [LARGE SCALE GENOMIC DNA]</scope>
    <source>
        <strain evidence="1 2">CCAP 1448/3</strain>
    </source>
</reference>
<comment type="caution">
    <text evidence="1">The sequence shown here is derived from an EMBL/GenBank/DDBJ whole genome shotgun (WGS) entry which is preliminary data.</text>
</comment>
<gene>
    <name evidence="1" type="ORF">C7B64_21705</name>
</gene>
<protein>
    <submittedName>
        <fullName evidence="1">Uncharacterized protein</fullName>
    </submittedName>
</protein>
<sequence>MELKIVWQQSSNDPENVNNLAAIAQWWMSLNGKEVAWCQRLISPGQDLDTINWEPQKFDEKFLINNPQLRGITLYWMKPGVIVEKNTTPEKLVLNNLHQQLYIYPKSQPGVVYRVGFPEIKYQTLELQNPQVELKMMGDRYFLILTDQEQKVIVKSVISTADIEKLQEPLS</sequence>
<organism evidence="1 2">
    <name type="scientific">Merismopedia glauca CCAP 1448/3</name>
    <dbReference type="NCBI Taxonomy" id="1296344"/>
    <lineage>
        <taxon>Bacteria</taxon>
        <taxon>Bacillati</taxon>
        <taxon>Cyanobacteriota</taxon>
        <taxon>Cyanophyceae</taxon>
        <taxon>Synechococcales</taxon>
        <taxon>Merismopediaceae</taxon>
        <taxon>Merismopedia</taxon>
    </lineage>
</organism>
<keyword evidence="2" id="KW-1185">Reference proteome</keyword>
<dbReference type="OrthoDB" id="422984at2"/>
<evidence type="ECO:0000313" key="1">
    <source>
        <dbReference type="EMBL" id="PSB00790.1"/>
    </source>
</evidence>
<dbReference type="EMBL" id="PVWJ01000160">
    <property type="protein sequence ID" value="PSB00790.1"/>
    <property type="molecule type" value="Genomic_DNA"/>
</dbReference>
<dbReference type="Proteomes" id="UP000238762">
    <property type="component" value="Unassembled WGS sequence"/>
</dbReference>
<evidence type="ECO:0000313" key="2">
    <source>
        <dbReference type="Proteomes" id="UP000238762"/>
    </source>
</evidence>
<proteinExistence type="predicted"/>
<accession>A0A2T1BXQ0</accession>
<name>A0A2T1BXQ0_9CYAN</name>
<reference evidence="1 2" key="1">
    <citation type="submission" date="2018-02" db="EMBL/GenBank/DDBJ databases">
        <authorList>
            <person name="Cohen D.B."/>
            <person name="Kent A.D."/>
        </authorList>
    </citation>
    <scope>NUCLEOTIDE SEQUENCE [LARGE SCALE GENOMIC DNA]</scope>
    <source>
        <strain evidence="1 2">CCAP 1448/3</strain>
    </source>
</reference>